<reference evidence="1" key="1">
    <citation type="submission" date="2022-10" db="EMBL/GenBank/DDBJ databases">
        <authorList>
            <person name="Yu W.X."/>
        </authorList>
    </citation>
    <scope>NUCLEOTIDE SEQUENCE</scope>
    <source>
        <strain evidence="1">AAT</strain>
    </source>
</reference>
<evidence type="ECO:0000313" key="2">
    <source>
        <dbReference type="Proteomes" id="UP001209229"/>
    </source>
</evidence>
<dbReference type="AlphaFoldDB" id="A0AAE3SHD9"/>
<accession>A0AAE3SHD9</accession>
<evidence type="ECO:0000313" key="1">
    <source>
        <dbReference type="EMBL" id="MCW3789433.1"/>
    </source>
</evidence>
<keyword evidence="2" id="KW-1185">Reference proteome</keyword>
<evidence type="ECO:0008006" key="3">
    <source>
        <dbReference type="Google" id="ProtNLM"/>
    </source>
</evidence>
<proteinExistence type="predicted"/>
<name>A0AAE3SHD9_9BACT</name>
<dbReference type="Proteomes" id="UP001209229">
    <property type="component" value="Unassembled WGS sequence"/>
</dbReference>
<protein>
    <recommendedName>
        <fullName evidence="3">Lipoprotein</fullName>
    </recommendedName>
</protein>
<dbReference type="PROSITE" id="PS51257">
    <property type="entry name" value="PROKAR_LIPOPROTEIN"/>
    <property type="match status" value="1"/>
</dbReference>
<dbReference type="EMBL" id="JAPDPJ010000110">
    <property type="protein sequence ID" value="MCW3789433.1"/>
    <property type="molecule type" value="Genomic_DNA"/>
</dbReference>
<dbReference type="RefSeq" id="WP_301192984.1">
    <property type="nucleotide sequence ID" value="NZ_JAPDPJ010000110.1"/>
</dbReference>
<gene>
    <name evidence="1" type="ORF">OM075_23425</name>
</gene>
<sequence length="182" mass="21711">MRQILFILSIILTVSCSQSDNYSTYTKFIDGYYNKGFRSISEYLSDTITMKDGEYEKKYSKLDFQVYYQWDTVFQPVHELLKVHRCDSIVDVVVSISSKRFDFLENNPMITRQNIHFREGKISGIEFVESKNADWEIWTKRRDTLVKWIDNNHQELTGFIYDMTKEGAENYLKAIELYQNKK</sequence>
<organism evidence="1 2">
    <name type="scientific">Plebeiibacterium sediminum</name>
    <dbReference type="NCBI Taxonomy" id="2992112"/>
    <lineage>
        <taxon>Bacteria</taxon>
        <taxon>Pseudomonadati</taxon>
        <taxon>Bacteroidota</taxon>
        <taxon>Bacteroidia</taxon>
        <taxon>Marinilabiliales</taxon>
        <taxon>Marinilabiliaceae</taxon>
        <taxon>Plebeiibacterium</taxon>
    </lineage>
</organism>
<comment type="caution">
    <text evidence="1">The sequence shown here is derived from an EMBL/GenBank/DDBJ whole genome shotgun (WGS) entry which is preliminary data.</text>
</comment>